<keyword evidence="10" id="KW-1185">Reference proteome</keyword>
<evidence type="ECO:0000256" key="4">
    <source>
        <dbReference type="ARBA" id="ARBA00022989"/>
    </source>
</evidence>
<evidence type="ECO:0000256" key="1">
    <source>
        <dbReference type="ARBA" id="ARBA00004162"/>
    </source>
</evidence>
<dbReference type="Proteomes" id="UP000438699">
    <property type="component" value="Unassembled WGS sequence"/>
</dbReference>
<evidence type="ECO:0000256" key="3">
    <source>
        <dbReference type="ARBA" id="ARBA00022692"/>
    </source>
</evidence>
<keyword evidence="5 7" id="KW-0472">Membrane</keyword>
<keyword evidence="2" id="KW-1003">Cell membrane</keyword>
<dbReference type="PANTHER" id="PTHR33885:SF3">
    <property type="entry name" value="PHAGE SHOCK PROTEIN C"/>
    <property type="match status" value="1"/>
</dbReference>
<evidence type="ECO:0000313" key="10">
    <source>
        <dbReference type="Proteomes" id="UP000438699"/>
    </source>
</evidence>
<feature type="transmembrane region" description="Helical" evidence="7">
    <location>
        <begin position="69"/>
        <end position="94"/>
    </location>
</feature>
<accession>A0A6N6N4B7</accession>
<sequence length="156" mass="18179">MRRMNRHNRSGNGRGRSRGFGGFGPGQDWHQRRQTMERAPLYRSRNGVLLGVCRGLADYFDMSVFMVRAVVVVAFIVTGIWPVGILYLVAAILMKPEPVVPVTNDDEREFYDSYADSRSNALSRIKRKFDNLDRRIRRMEDVVTSKDFEWERKFKS</sequence>
<dbReference type="EMBL" id="WAIE01000001">
    <property type="protein sequence ID" value="KAB1442926.1"/>
    <property type="molecule type" value="Genomic_DNA"/>
</dbReference>
<keyword evidence="4 7" id="KW-1133">Transmembrane helix</keyword>
<comment type="caution">
    <text evidence="9">The sequence shown here is derived from an EMBL/GenBank/DDBJ whole genome shotgun (WGS) entry which is preliminary data.</text>
</comment>
<reference evidence="9 10" key="1">
    <citation type="journal article" date="2017" name="Int. J. Syst. Evol. Microbiol.">
        <title>Desulfovibrio senegalensis sp. nov., a mesophilic sulfate reducer isolated from marine sediment.</title>
        <authorList>
            <person name="Thioye A."/>
            <person name="Gam Z.B.A."/>
            <person name="Mbengue M."/>
            <person name="Cayol J.L."/>
            <person name="Joseph-Bartoli M."/>
            <person name="Toure-Kane C."/>
            <person name="Labat M."/>
        </authorList>
    </citation>
    <scope>NUCLEOTIDE SEQUENCE [LARGE SCALE GENOMIC DNA]</scope>
    <source>
        <strain evidence="9 10">DSM 101509</strain>
    </source>
</reference>
<feature type="region of interest" description="Disordered" evidence="6">
    <location>
        <begin position="1"/>
        <end position="29"/>
    </location>
</feature>
<evidence type="ECO:0000256" key="2">
    <source>
        <dbReference type="ARBA" id="ARBA00022475"/>
    </source>
</evidence>
<dbReference type="Pfam" id="PF04024">
    <property type="entry name" value="PspC"/>
    <property type="match status" value="1"/>
</dbReference>
<evidence type="ECO:0000256" key="5">
    <source>
        <dbReference type="ARBA" id="ARBA00023136"/>
    </source>
</evidence>
<evidence type="ECO:0000313" key="9">
    <source>
        <dbReference type="EMBL" id="KAB1442926.1"/>
    </source>
</evidence>
<dbReference type="AlphaFoldDB" id="A0A6N6N4B7"/>
<dbReference type="PANTHER" id="PTHR33885">
    <property type="entry name" value="PHAGE SHOCK PROTEIN C"/>
    <property type="match status" value="1"/>
</dbReference>
<feature type="compositionally biased region" description="Gly residues" evidence="6">
    <location>
        <begin position="12"/>
        <end position="25"/>
    </location>
</feature>
<gene>
    <name evidence="9" type="primary">pspC</name>
    <name evidence="9" type="ORF">F8A88_01230</name>
</gene>
<evidence type="ECO:0000256" key="7">
    <source>
        <dbReference type="SAM" id="Phobius"/>
    </source>
</evidence>
<organism evidence="9 10">
    <name type="scientific">Pseudodesulfovibrio senegalensis</name>
    <dbReference type="NCBI Taxonomy" id="1721087"/>
    <lineage>
        <taxon>Bacteria</taxon>
        <taxon>Pseudomonadati</taxon>
        <taxon>Thermodesulfobacteriota</taxon>
        <taxon>Desulfovibrionia</taxon>
        <taxon>Desulfovibrionales</taxon>
        <taxon>Desulfovibrionaceae</taxon>
    </lineage>
</organism>
<name>A0A6N6N4B7_9BACT</name>
<evidence type="ECO:0000256" key="6">
    <source>
        <dbReference type="SAM" id="MobiDB-lite"/>
    </source>
</evidence>
<dbReference type="OrthoDB" id="7359894at2"/>
<dbReference type="InterPro" id="IPR052027">
    <property type="entry name" value="PspC"/>
</dbReference>
<dbReference type="InterPro" id="IPR007168">
    <property type="entry name" value="Phageshock_PspC_N"/>
</dbReference>
<evidence type="ECO:0000259" key="8">
    <source>
        <dbReference type="Pfam" id="PF04024"/>
    </source>
</evidence>
<dbReference type="GO" id="GO:0005886">
    <property type="term" value="C:plasma membrane"/>
    <property type="evidence" value="ECO:0007669"/>
    <property type="project" value="UniProtKB-SubCell"/>
</dbReference>
<keyword evidence="3 7" id="KW-0812">Transmembrane</keyword>
<comment type="subcellular location">
    <subcellularLocation>
        <location evidence="1">Cell membrane</location>
        <topology evidence="1">Single-pass membrane protein</topology>
    </subcellularLocation>
</comment>
<protein>
    <submittedName>
        <fullName evidence="9">Envelope stress response membrane protein PspC</fullName>
    </submittedName>
</protein>
<proteinExistence type="predicted"/>
<dbReference type="InterPro" id="IPR014320">
    <property type="entry name" value="Phageshock_PspC"/>
</dbReference>
<feature type="domain" description="Phage shock protein PspC N-terminal" evidence="8">
    <location>
        <begin position="40"/>
        <end position="96"/>
    </location>
</feature>
<dbReference type="NCBIfam" id="TIGR02978">
    <property type="entry name" value="phageshock_pspC"/>
    <property type="match status" value="1"/>
</dbReference>